<dbReference type="InterPro" id="IPR000835">
    <property type="entry name" value="HTH_MarR-typ"/>
</dbReference>
<feature type="domain" description="HTH marR-type" evidence="4">
    <location>
        <begin position="26"/>
        <end position="123"/>
    </location>
</feature>
<accession>A0A291TDN8</accession>
<proteinExistence type="predicted"/>
<evidence type="ECO:0000259" key="4">
    <source>
        <dbReference type="SMART" id="SM00347"/>
    </source>
</evidence>
<dbReference type="InterPro" id="IPR036390">
    <property type="entry name" value="WH_DNA-bd_sf"/>
</dbReference>
<evidence type="ECO:0000313" key="5">
    <source>
        <dbReference type="EMBL" id="ATL91225.1"/>
    </source>
</evidence>
<dbReference type="GO" id="GO:0003677">
    <property type="term" value="F:DNA binding"/>
    <property type="evidence" value="ECO:0007669"/>
    <property type="project" value="UniProtKB-KW"/>
</dbReference>
<dbReference type="SMART" id="SM00347">
    <property type="entry name" value="HTH_MARR"/>
    <property type="match status" value="1"/>
</dbReference>
<sequence>MQSVIQSTISFYVMEFYKQFAAYTTQQLQEFGLSFGMMYFVIYVGKHPGCTPAEMTKNLHLDWGHCQRSVIKLVEDGFMTREKQGRSYHLGLTPAGERAFRTCHQVFFDWDAQNLSGLTEEEQHQLLSLLQKAARTRKESV</sequence>
<dbReference type="AlphaFoldDB" id="A0A291TDN8"/>
<dbReference type="InterPro" id="IPR054630">
    <property type="entry name" value="BilQ"/>
</dbReference>
<organism evidence="5 6">
    <name type="scientific">Faecalibacterium prausnitzii</name>
    <dbReference type="NCBI Taxonomy" id="853"/>
    <lineage>
        <taxon>Bacteria</taxon>
        <taxon>Bacillati</taxon>
        <taxon>Bacillota</taxon>
        <taxon>Clostridia</taxon>
        <taxon>Eubacteriales</taxon>
        <taxon>Oscillospiraceae</taxon>
        <taxon>Faecalibacterium</taxon>
    </lineage>
</organism>
<dbReference type="RefSeq" id="WP_098925124.1">
    <property type="nucleotide sequence ID" value="NZ_CABVEU010000001.1"/>
</dbReference>
<reference evidence="5 6" key="1">
    <citation type="submission" date="2017-10" db="EMBL/GenBank/DDBJ databases">
        <title>Complete Genome Sequence of Faecalibacterium prausnitzii isolated from the gut of healthy adult Indian.</title>
        <authorList>
            <person name="Bag S."/>
            <person name="Ghosh T.S."/>
            <person name="Das B."/>
        </authorList>
    </citation>
    <scope>NUCLEOTIDE SEQUENCE [LARGE SCALE GENOMIC DNA]</scope>
    <source>
        <strain evidence="5 6">Indica</strain>
    </source>
</reference>
<evidence type="ECO:0000256" key="3">
    <source>
        <dbReference type="ARBA" id="ARBA00023163"/>
    </source>
</evidence>
<evidence type="ECO:0000256" key="2">
    <source>
        <dbReference type="ARBA" id="ARBA00023125"/>
    </source>
</evidence>
<keyword evidence="3" id="KW-0804">Transcription</keyword>
<dbReference type="EMBL" id="CP023819">
    <property type="protein sequence ID" value="ATL91225.1"/>
    <property type="molecule type" value="Genomic_DNA"/>
</dbReference>
<dbReference type="Proteomes" id="UP000223709">
    <property type="component" value="Chromosome"/>
</dbReference>
<dbReference type="SUPFAM" id="SSF46785">
    <property type="entry name" value="Winged helix' DNA-binding domain"/>
    <property type="match status" value="1"/>
</dbReference>
<evidence type="ECO:0000313" key="6">
    <source>
        <dbReference type="Proteomes" id="UP000223709"/>
    </source>
</evidence>
<dbReference type="Gene3D" id="1.10.10.10">
    <property type="entry name" value="Winged helix-like DNA-binding domain superfamily/Winged helix DNA-binding domain"/>
    <property type="match status" value="1"/>
</dbReference>
<dbReference type="NCBIfam" id="NF045593">
    <property type="entry name" value="bilirub_TF_BilQ"/>
    <property type="match status" value="1"/>
</dbReference>
<evidence type="ECO:0000256" key="1">
    <source>
        <dbReference type="ARBA" id="ARBA00023015"/>
    </source>
</evidence>
<dbReference type="PANTHER" id="PTHR42756:SF1">
    <property type="entry name" value="TRANSCRIPTIONAL REPRESSOR OF EMRAB OPERON"/>
    <property type="match status" value="1"/>
</dbReference>
<gene>
    <name evidence="5" type="ORF">CRH10_13480</name>
</gene>
<protein>
    <submittedName>
        <fullName evidence="5">MarR family transcriptional regulator</fullName>
    </submittedName>
</protein>
<keyword evidence="2" id="KW-0238">DNA-binding</keyword>
<dbReference type="InterPro" id="IPR036388">
    <property type="entry name" value="WH-like_DNA-bd_sf"/>
</dbReference>
<dbReference type="PANTHER" id="PTHR42756">
    <property type="entry name" value="TRANSCRIPTIONAL REGULATOR, MARR"/>
    <property type="match status" value="1"/>
</dbReference>
<name>A0A291TDN8_9FIRM</name>
<keyword evidence="1" id="KW-0805">Transcription regulation</keyword>
<dbReference type="GO" id="GO:0003700">
    <property type="term" value="F:DNA-binding transcription factor activity"/>
    <property type="evidence" value="ECO:0007669"/>
    <property type="project" value="InterPro"/>
</dbReference>